<sequence>MTISPRKKGKRSAETADETRRTILRAAGRLFAAQGFGATSLRDIADSAGTTHGLIRHHFGTKDDLWKAVVDSFIAKVAERQLPLFENIDDRDPVALLKDFTRQFMLQTAEMPEISRLMLNDSGEPGPHLDYLVARILPVHELITPVFERVQNAGYMQQHDPDSFFIFLVMLGSIPFAIAPFTNKFYSEDITGEAGIETHIDRVLSTLFPQTETAPTARTKKETT</sequence>
<dbReference type="PRINTS" id="PR00455">
    <property type="entry name" value="HTHTETR"/>
</dbReference>
<dbReference type="KEGG" id="pect:BN1012_Phect2035"/>
<dbReference type="GO" id="GO:0003700">
    <property type="term" value="F:DNA-binding transcription factor activity"/>
    <property type="evidence" value="ECO:0007669"/>
    <property type="project" value="TreeGrafter"/>
</dbReference>
<dbReference type="PROSITE" id="PS50977">
    <property type="entry name" value="HTH_TETR_2"/>
    <property type="match status" value="1"/>
</dbReference>
<keyword evidence="1" id="KW-0805">Transcription regulation</keyword>
<feature type="DNA-binding region" description="H-T-H motif" evidence="4">
    <location>
        <begin position="40"/>
        <end position="59"/>
    </location>
</feature>
<dbReference type="PANTHER" id="PTHR30055:SF234">
    <property type="entry name" value="HTH-TYPE TRANSCRIPTIONAL REGULATOR BETI"/>
    <property type="match status" value="1"/>
</dbReference>
<dbReference type="GO" id="GO:0000976">
    <property type="term" value="F:transcription cis-regulatory region binding"/>
    <property type="evidence" value="ECO:0007669"/>
    <property type="project" value="TreeGrafter"/>
</dbReference>
<evidence type="ECO:0000259" key="6">
    <source>
        <dbReference type="PROSITE" id="PS50977"/>
    </source>
</evidence>
<keyword evidence="5" id="KW-0472">Membrane</keyword>
<evidence type="ECO:0000313" key="7">
    <source>
        <dbReference type="EMBL" id="CDO60248.1"/>
    </source>
</evidence>
<gene>
    <name evidence="7" type="ORF">BN1012_Phect2035</name>
</gene>
<proteinExistence type="predicted"/>
<dbReference type="Gene3D" id="1.10.357.10">
    <property type="entry name" value="Tetracycline Repressor, domain 2"/>
    <property type="match status" value="1"/>
</dbReference>
<evidence type="ECO:0000256" key="4">
    <source>
        <dbReference type="PROSITE-ProRule" id="PRU00335"/>
    </source>
</evidence>
<dbReference type="SUPFAM" id="SSF46689">
    <property type="entry name" value="Homeodomain-like"/>
    <property type="match status" value="1"/>
</dbReference>
<dbReference type="InterPro" id="IPR001647">
    <property type="entry name" value="HTH_TetR"/>
</dbReference>
<evidence type="ECO:0000256" key="2">
    <source>
        <dbReference type="ARBA" id="ARBA00023125"/>
    </source>
</evidence>
<dbReference type="InterPro" id="IPR050109">
    <property type="entry name" value="HTH-type_TetR-like_transc_reg"/>
</dbReference>
<dbReference type="STRING" id="1458461.BN1012_Phect2035"/>
<dbReference type="EMBL" id="HG966617">
    <property type="protein sequence ID" value="CDO60248.1"/>
    <property type="molecule type" value="Genomic_DNA"/>
</dbReference>
<dbReference type="PATRIC" id="fig|1458461.3.peg.2041"/>
<dbReference type="InterPro" id="IPR009057">
    <property type="entry name" value="Homeodomain-like_sf"/>
</dbReference>
<reference evidence="7 8" key="1">
    <citation type="journal article" date="2014" name="Front. Genet.">
        <title>Genome and metabolic network of "Candidatus Phaeomarinobacter ectocarpi" Ec32, a new candidate genus of Alphaproteobacteria frequently associated with brown algae.</title>
        <authorList>
            <person name="Dittami S.M."/>
            <person name="Barbeyron T."/>
            <person name="Boyen C."/>
            <person name="Cambefort J."/>
            <person name="Collet G."/>
            <person name="Delage L."/>
            <person name="Gobet A."/>
            <person name="Groisillier A."/>
            <person name="Leblanc C."/>
            <person name="Michel G."/>
            <person name="Scornet D."/>
            <person name="Siegel A."/>
            <person name="Tapia J.E."/>
            <person name="Tonon T."/>
        </authorList>
    </citation>
    <scope>NUCLEOTIDE SEQUENCE [LARGE SCALE GENOMIC DNA]</scope>
    <source>
        <strain evidence="7 8">Ec32</strain>
    </source>
</reference>
<keyword evidence="8" id="KW-1185">Reference proteome</keyword>
<keyword evidence="5" id="KW-0812">Transmembrane</keyword>
<accession>X5M9L2</accession>
<evidence type="ECO:0000256" key="1">
    <source>
        <dbReference type="ARBA" id="ARBA00023015"/>
    </source>
</evidence>
<organism evidence="7 8">
    <name type="scientific">Candidatus Phaeomarinibacter ectocarpi</name>
    <dbReference type="NCBI Taxonomy" id="1458461"/>
    <lineage>
        <taxon>Bacteria</taxon>
        <taxon>Pseudomonadati</taxon>
        <taxon>Pseudomonadota</taxon>
        <taxon>Alphaproteobacteria</taxon>
        <taxon>Hyphomicrobiales</taxon>
        <taxon>Parvibaculaceae</taxon>
        <taxon>Candidatus Phaeomarinibacter</taxon>
    </lineage>
</organism>
<dbReference type="Pfam" id="PF00440">
    <property type="entry name" value="TetR_N"/>
    <property type="match status" value="1"/>
</dbReference>
<dbReference type="Proteomes" id="UP000032160">
    <property type="component" value="Chromosome I"/>
</dbReference>
<evidence type="ECO:0000256" key="3">
    <source>
        <dbReference type="ARBA" id="ARBA00023163"/>
    </source>
</evidence>
<name>X5M9L2_9HYPH</name>
<feature type="transmembrane region" description="Helical" evidence="5">
    <location>
        <begin position="164"/>
        <end position="182"/>
    </location>
</feature>
<dbReference type="SUPFAM" id="SSF48498">
    <property type="entry name" value="Tetracyclin repressor-like, C-terminal domain"/>
    <property type="match status" value="1"/>
</dbReference>
<protein>
    <submittedName>
        <fullName evidence="7">Transcriptional regulator, TetR family</fullName>
    </submittedName>
</protein>
<dbReference type="InterPro" id="IPR036271">
    <property type="entry name" value="Tet_transcr_reg_TetR-rel_C_sf"/>
</dbReference>
<evidence type="ECO:0000256" key="5">
    <source>
        <dbReference type="SAM" id="Phobius"/>
    </source>
</evidence>
<keyword evidence="3" id="KW-0804">Transcription</keyword>
<keyword evidence="5" id="KW-1133">Transmembrane helix</keyword>
<dbReference type="PANTHER" id="PTHR30055">
    <property type="entry name" value="HTH-TYPE TRANSCRIPTIONAL REGULATOR RUTR"/>
    <property type="match status" value="1"/>
</dbReference>
<dbReference type="AlphaFoldDB" id="X5M9L2"/>
<evidence type="ECO:0000313" key="8">
    <source>
        <dbReference type="Proteomes" id="UP000032160"/>
    </source>
</evidence>
<feature type="domain" description="HTH tetR-type" evidence="6">
    <location>
        <begin position="17"/>
        <end position="77"/>
    </location>
</feature>
<dbReference type="RefSeq" id="WP_171815885.1">
    <property type="nucleotide sequence ID" value="NZ_HG966617.1"/>
</dbReference>
<keyword evidence="2 4" id="KW-0238">DNA-binding</keyword>
<dbReference type="HOGENOM" id="CLU_069356_1_3_5"/>